<dbReference type="EMBL" id="IACF01000730">
    <property type="protein sequence ID" value="LAB66486.1"/>
    <property type="molecule type" value="mRNA"/>
</dbReference>
<dbReference type="InterPro" id="IPR036282">
    <property type="entry name" value="Glutathione-S-Trfase_C_sf"/>
</dbReference>
<dbReference type="CDD" id="cd03075">
    <property type="entry name" value="GST_N_Mu"/>
    <property type="match status" value="1"/>
</dbReference>
<dbReference type="PRINTS" id="PR01267">
    <property type="entry name" value="GSTRNSFRASEM"/>
</dbReference>
<comment type="similarity">
    <text evidence="2">Belongs to the GST superfamily. Mu family.</text>
</comment>
<dbReference type="AlphaFoldDB" id="A0A2P2HXY9"/>
<comment type="similarity">
    <text evidence="3">Belongs to the GST superfamily. Pi family.</text>
</comment>
<dbReference type="SFLD" id="SFLDG01205">
    <property type="entry name" value="AMPS.1"/>
    <property type="match status" value="1"/>
</dbReference>
<evidence type="ECO:0000256" key="1">
    <source>
        <dbReference type="ARBA" id="ARBA00003701"/>
    </source>
</evidence>
<dbReference type="PROSITE" id="PS50405">
    <property type="entry name" value="GST_CTER"/>
    <property type="match status" value="1"/>
</dbReference>
<sequence>MAPVLGYWSLRGLAQHIRYVLHYTGTEYEEKQYNAGPGPEYSKQEWLDDRDSLGLEFPNLPYYIDGDLKITESTAILRHLARKHGLYGSTEEDRIRVDVACGITHDVTFRFIRLCYDDKFEKLKDAYIADISGPVGKLAKLVADNRTYVLGDKISLADFLLFETIERFVAFMPTCLASFEHLSAFQARIADLPAIKTYRSSPEFQKIRTRFTGRSAKWGAGEY</sequence>
<dbReference type="InterPro" id="IPR040079">
    <property type="entry name" value="Glutathione_S-Trfase"/>
</dbReference>
<dbReference type="InterPro" id="IPR003081">
    <property type="entry name" value="GST_mu"/>
</dbReference>
<dbReference type="EC" id="2.5.1.18" evidence="5"/>
<dbReference type="PANTHER" id="PTHR11571">
    <property type="entry name" value="GLUTATHIONE S-TRANSFERASE"/>
    <property type="match status" value="1"/>
</dbReference>
<evidence type="ECO:0000256" key="5">
    <source>
        <dbReference type="ARBA" id="ARBA00012452"/>
    </source>
</evidence>
<dbReference type="GO" id="GO:0004364">
    <property type="term" value="F:glutathione transferase activity"/>
    <property type="evidence" value="ECO:0007669"/>
    <property type="project" value="UniProtKB-EC"/>
</dbReference>
<name>A0A2P2HXY9_9CRUS</name>
<proteinExistence type="evidence at transcript level"/>
<dbReference type="InterPro" id="IPR036249">
    <property type="entry name" value="Thioredoxin-like_sf"/>
</dbReference>
<dbReference type="InterPro" id="IPR010987">
    <property type="entry name" value="Glutathione-S-Trfase_C-like"/>
</dbReference>
<evidence type="ECO:0000259" key="10">
    <source>
        <dbReference type="PROSITE" id="PS50405"/>
    </source>
</evidence>
<evidence type="ECO:0000313" key="11">
    <source>
        <dbReference type="EMBL" id="LAB66486.1"/>
    </source>
</evidence>
<dbReference type="Pfam" id="PF14497">
    <property type="entry name" value="GST_C_3"/>
    <property type="match status" value="1"/>
</dbReference>
<evidence type="ECO:0000259" key="9">
    <source>
        <dbReference type="PROSITE" id="PS50404"/>
    </source>
</evidence>
<feature type="domain" description="GST C-terminal" evidence="10">
    <location>
        <begin position="90"/>
        <end position="211"/>
    </location>
</feature>
<dbReference type="InterPro" id="IPR050213">
    <property type="entry name" value="GST_superfamily"/>
</dbReference>
<dbReference type="SUPFAM" id="SSF47616">
    <property type="entry name" value="GST C-terminal domain-like"/>
    <property type="match status" value="1"/>
</dbReference>
<dbReference type="SFLD" id="SFLDS00019">
    <property type="entry name" value="Glutathione_Transferase_(cytos"/>
    <property type="match status" value="1"/>
</dbReference>
<comment type="subunit">
    <text evidence="4">Homodimer.</text>
</comment>
<dbReference type="GO" id="GO:0042802">
    <property type="term" value="F:identical protein binding"/>
    <property type="evidence" value="ECO:0007669"/>
    <property type="project" value="UniProtKB-ARBA"/>
</dbReference>
<dbReference type="SUPFAM" id="SSF52833">
    <property type="entry name" value="Thioredoxin-like"/>
    <property type="match status" value="1"/>
</dbReference>
<protein>
    <recommendedName>
        <fullName evidence="5">glutathione transferase</fullName>
        <ecNumber evidence="5">2.5.1.18</ecNumber>
    </recommendedName>
    <alternativeName>
        <fullName evidence="7">GST class-pi</fullName>
    </alternativeName>
</protein>
<evidence type="ECO:0000256" key="2">
    <source>
        <dbReference type="ARBA" id="ARBA00005861"/>
    </source>
</evidence>
<keyword evidence="6 11" id="KW-0808">Transferase</keyword>
<dbReference type="GO" id="GO:0006749">
    <property type="term" value="P:glutathione metabolic process"/>
    <property type="evidence" value="ECO:0007669"/>
    <property type="project" value="TreeGrafter"/>
</dbReference>
<comment type="function">
    <text evidence="1">Conjugation of reduced glutathione to a wide number of exogenous and endogenous hydrophobic electrophiles.</text>
</comment>
<dbReference type="InterPro" id="IPR004046">
    <property type="entry name" value="GST_C"/>
</dbReference>
<comment type="catalytic activity">
    <reaction evidence="8">
        <text>RX + glutathione = an S-substituted glutathione + a halide anion + H(+)</text>
        <dbReference type="Rhea" id="RHEA:16437"/>
        <dbReference type="ChEBI" id="CHEBI:15378"/>
        <dbReference type="ChEBI" id="CHEBI:16042"/>
        <dbReference type="ChEBI" id="CHEBI:17792"/>
        <dbReference type="ChEBI" id="CHEBI:57925"/>
        <dbReference type="ChEBI" id="CHEBI:90779"/>
        <dbReference type="EC" id="2.5.1.18"/>
    </reaction>
</comment>
<dbReference type="SFLD" id="SFLDG00363">
    <property type="entry name" value="AMPS_(cytGST):_Alpha-__Mu-__Pi"/>
    <property type="match status" value="1"/>
</dbReference>
<reference evidence="11" key="1">
    <citation type="journal article" date="2018" name="Biosci. Biotechnol. Biochem.">
        <title>Polysaccharide hydrolase of the hadal zone amphipods Hirondellea gigas.</title>
        <authorList>
            <person name="Kobayashi H."/>
            <person name="Nagahama T."/>
            <person name="Arai W."/>
            <person name="Sasagawa Y."/>
            <person name="Umeda M."/>
            <person name="Hayashi T."/>
            <person name="Nikaido I."/>
            <person name="Watanabe H."/>
            <person name="Oguri K."/>
            <person name="Kitazato H."/>
            <person name="Fujioka K."/>
            <person name="Kido Y."/>
            <person name="Takami H."/>
        </authorList>
    </citation>
    <scope>NUCLEOTIDE SEQUENCE</scope>
    <source>
        <tissue evidence="11">Whole body</tissue>
    </source>
</reference>
<dbReference type="Gene3D" id="3.40.30.10">
    <property type="entry name" value="Glutaredoxin"/>
    <property type="match status" value="1"/>
</dbReference>
<evidence type="ECO:0000256" key="6">
    <source>
        <dbReference type="ARBA" id="ARBA00022679"/>
    </source>
</evidence>
<dbReference type="InterPro" id="IPR004045">
    <property type="entry name" value="Glutathione_S-Trfase_N"/>
</dbReference>
<dbReference type="PANTHER" id="PTHR11571:SF222">
    <property type="entry name" value="GLUTATHIONE TRANSFERASE"/>
    <property type="match status" value="1"/>
</dbReference>
<dbReference type="FunFam" id="1.20.1050.10:FF:000020">
    <property type="entry name" value="Glutathione S-transferase P 1"/>
    <property type="match status" value="1"/>
</dbReference>
<evidence type="ECO:0000256" key="4">
    <source>
        <dbReference type="ARBA" id="ARBA00011738"/>
    </source>
</evidence>
<organism evidence="11">
    <name type="scientific">Hirondellea gigas</name>
    <dbReference type="NCBI Taxonomy" id="1518452"/>
    <lineage>
        <taxon>Eukaryota</taxon>
        <taxon>Metazoa</taxon>
        <taxon>Ecdysozoa</taxon>
        <taxon>Arthropoda</taxon>
        <taxon>Crustacea</taxon>
        <taxon>Multicrustacea</taxon>
        <taxon>Malacostraca</taxon>
        <taxon>Eumalacostraca</taxon>
        <taxon>Peracarida</taxon>
        <taxon>Amphipoda</taxon>
        <taxon>Amphilochidea</taxon>
        <taxon>Lysianassida</taxon>
        <taxon>Lysianassidira</taxon>
        <taxon>Lysianassoidea</taxon>
        <taxon>Lysianassidae</taxon>
        <taxon>Hirondellea</taxon>
    </lineage>
</organism>
<evidence type="ECO:0000256" key="8">
    <source>
        <dbReference type="ARBA" id="ARBA00047960"/>
    </source>
</evidence>
<evidence type="ECO:0000256" key="3">
    <source>
        <dbReference type="ARBA" id="ARBA00007297"/>
    </source>
</evidence>
<accession>A0A2P2HXY9</accession>
<evidence type="ECO:0000256" key="7">
    <source>
        <dbReference type="ARBA" id="ARBA00032759"/>
    </source>
</evidence>
<dbReference type="Gene3D" id="1.20.1050.10">
    <property type="match status" value="1"/>
</dbReference>
<feature type="domain" description="GST N-terminal" evidence="9">
    <location>
        <begin position="1"/>
        <end position="88"/>
    </location>
</feature>
<dbReference type="PROSITE" id="PS50404">
    <property type="entry name" value="GST_NTER"/>
    <property type="match status" value="1"/>
</dbReference>
<dbReference type="Pfam" id="PF02798">
    <property type="entry name" value="GST_N"/>
    <property type="match status" value="1"/>
</dbReference>